<comment type="caution">
    <text evidence="1">The sequence shown here is derived from an EMBL/GenBank/DDBJ whole genome shotgun (WGS) entry which is preliminary data.</text>
</comment>
<keyword evidence="2" id="KW-1185">Reference proteome</keyword>
<gene>
    <name evidence="1" type="ORF">H2198_001930</name>
</gene>
<name>A0ACC3AGB2_9EURO</name>
<protein>
    <submittedName>
        <fullName evidence="1">Uncharacterized protein</fullName>
    </submittedName>
</protein>
<accession>A0ACC3AGB2</accession>
<proteinExistence type="predicted"/>
<dbReference type="EMBL" id="JAPDRQ010000022">
    <property type="protein sequence ID" value="KAJ9661550.1"/>
    <property type="molecule type" value="Genomic_DNA"/>
</dbReference>
<sequence length="390" mass="43074">MAVKSPFSIVSVRSVKSPAEVKIKSPLRNLFSPTSTHFANKKEEAELLGTQDFRYNVLEPNGILVADGHIQEDTWTRLAFSLGIPLKQDIKQTADVARFSYRMRKRKVVSDAQSVEYLASLIYSLSSPLSLSQQETSAFHVDAVPTAEEHKNTMRRLPRPAPSISIGYEPKTFDQIDEELQEGIIADEEGCPVNLGHISEPIEDQYWPFLVVEVSDHSMLAAKHACAVAAASCNNAVRLLSHAASEERGHSASNSFATDTNTRYCFSLAVSGKIACLNVHGSEGKAHHVASTIRTYCLEDDMDIAAMTDRLKSILVWGRFSRLQDIIDKLEALDRKVNGANKTFCMVTYTDDFDPAIFKTLDLRASKNKKKVAAQGALPGWVRHGGMMTG</sequence>
<organism evidence="1 2">
    <name type="scientific">Neophaeococcomyces mojaviensis</name>
    <dbReference type="NCBI Taxonomy" id="3383035"/>
    <lineage>
        <taxon>Eukaryota</taxon>
        <taxon>Fungi</taxon>
        <taxon>Dikarya</taxon>
        <taxon>Ascomycota</taxon>
        <taxon>Pezizomycotina</taxon>
        <taxon>Eurotiomycetes</taxon>
        <taxon>Chaetothyriomycetidae</taxon>
        <taxon>Chaetothyriales</taxon>
        <taxon>Chaetothyriales incertae sedis</taxon>
        <taxon>Neophaeococcomyces</taxon>
    </lineage>
</organism>
<evidence type="ECO:0000313" key="2">
    <source>
        <dbReference type="Proteomes" id="UP001172386"/>
    </source>
</evidence>
<dbReference type="Proteomes" id="UP001172386">
    <property type="component" value="Unassembled WGS sequence"/>
</dbReference>
<evidence type="ECO:0000313" key="1">
    <source>
        <dbReference type="EMBL" id="KAJ9661550.1"/>
    </source>
</evidence>
<reference evidence="1" key="1">
    <citation type="submission" date="2022-10" db="EMBL/GenBank/DDBJ databases">
        <title>Culturing micro-colonial fungi from biological soil crusts in the Mojave desert and describing Neophaeococcomyces mojavensis, and introducing the new genera and species Taxawa tesnikishii.</title>
        <authorList>
            <person name="Kurbessoian T."/>
            <person name="Stajich J.E."/>
        </authorList>
    </citation>
    <scope>NUCLEOTIDE SEQUENCE</scope>
    <source>
        <strain evidence="1">JES_112</strain>
    </source>
</reference>